<dbReference type="Pfam" id="PF00005">
    <property type="entry name" value="ABC_tran"/>
    <property type="match status" value="1"/>
</dbReference>
<sequence length="145" mass="15050">MPDQGTGEDPPALEARGIVKRFGHVEALSGADLTVRRGEVTALIGDNGAGKSTLIKVLSGALPPDEGEILVDGRPVAFATPVDARRAGVETVYQDLAVADDLSVAANLYLGREIKRRGPLGGLGLVDKQAMRRGAAEALAQLGVR</sequence>
<evidence type="ECO:0000256" key="2">
    <source>
        <dbReference type="ARBA" id="ARBA00022840"/>
    </source>
</evidence>
<dbReference type="InterPro" id="IPR050107">
    <property type="entry name" value="ABC_carbohydrate_import_ATPase"/>
</dbReference>
<name>A0A850C8Z9_9ACTN</name>
<feature type="non-terminal residue" evidence="4">
    <location>
        <position position="145"/>
    </location>
</feature>
<dbReference type="Proteomes" id="UP000574690">
    <property type="component" value="Unassembled WGS sequence"/>
</dbReference>
<comment type="caution">
    <text evidence="4">The sequence shown here is derived from an EMBL/GenBank/DDBJ whole genome shotgun (WGS) entry which is preliminary data.</text>
</comment>
<dbReference type="InterPro" id="IPR027417">
    <property type="entry name" value="P-loop_NTPase"/>
</dbReference>
<keyword evidence="1" id="KW-0547">Nucleotide-binding</keyword>
<dbReference type="AlphaFoldDB" id="A0A850C8Z9"/>
<dbReference type="EMBL" id="JABFXE010000354">
    <property type="protein sequence ID" value="NUQ88467.1"/>
    <property type="molecule type" value="Genomic_DNA"/>
</dbReference>
<dbReference type="Gene3D" id="3.40.50.300">
    <property type="entry name" value="P-loop containing nucleotide triphosphate hydrolases"/>
    <property type="match status" value="1"/>
</dbReference>
<keyword evidence="2 4" id="KW-0067">ATP-binding</keyword>
<feature type="domain" description="ABC transporter" evidence="3">
    <location>
        <begin position="29"/>
        <end position="143"/>
    </location>
</feature>
<evidence type="ECO:0000313" key="5">
    <source>
        <dbReference type="Proteomes" id="UP000574690"/>
    </source>
</evidence>
<organism evidence="4 5">
    <name type="scientific">Glycomyces artemisiae</name>
    <dbReference type="NCBI Taxonomy" id="1076443"/>
    <lineage>
        <taxon>Bacteria</taxon>
        <taxon>Bacillati</taxon>
        <taxon>Actinomycetota</taxon>
        <taxon>Actinomycetes</taxon>
        <taxon>Glycomycetales</taxon>
        <taxon>Glycomycetaceae</taxon>
        <taxon>Glycomyces</taxon>
    </lineage>
</organism>
<dbReference type="InterPro" id="IPR003439">
    <property type="entry name" value="ABC_transporter-like_ATP-bd"/>
</dbReference>
<dbReference type="PANTHER" id="PTHR43790:SF8">
    <property type="entry name" value="SUGAR ABC TRANSPORTER ATP-BINDING PROTEIN"/>
    <property type="match status" value="1"/>
</dbReference>
<evidence type="ECO:0000256" key="1">
    <source>
        <dbReference type="ARBA" id="ARBA00022741"/>
    </source>
</evidence>
<gene>
    <name evidence="4" type="ORF">HOQ43_08395</name>
</gene>
<proteinExistence type="predicted"/>
<evidence type="ECO:0000259" key="3">
    <source>
        <dbReference type="Pfam" id="PF00005"/>
    </source>
</evidence>
<evidence type="ECO:0000313" key="4">
    <source>
        <dbReference type="EMBL" id="NUQ88467.1"/>
    </source>
</evidence>
<dbReference type="SUPFAM" id="SSF52540">
    <property type="entry name" value="P-loop containing nucleoside triphosphate hydrolases"/>
    <property type="match status" value="1"/>
</dbReference>
<dbReference type="PANTHER" id="PTHR43790">
    <property type="entry name" value="CARBOHYDRATE TRANSPORT ATP-BINDING PROTEIN MG119-RELATED"/>
    <property type="match status" value="1"/>
</dbReference>
<dbReference type="GO" id="GO:0005524">
    <property type="term" value="F:ATP binding"/>
    <property type="evidence" value="ECO:0007669"/>
    <property type="project" value="UniProtKB-KW"/>
</dbReference>
<protein>
    <submittedName>
        <fullName evidence="4">Sugar ABC transporter ATP-binding protein</fullName>
    </submittedName>
</protein>
<accession>A0A850C8Z9</accession>
<dbReference type="GO" id="GO:0016887">
    <property type="term" value="F:ATP hydrolysis activity"/>
    <property type="evidence" value="ECO:0007669"/>
    <property type="project" value="InterPro"/>
</dbReference>
<reference evidence="4 5" key="1">
    <citation type="submission" date="2020-05" db="EMBL/GenBank/DDBJ databases">
        <title>DNA-SIP metagenomic assembled genomes.</title>
        <authorList>
            <person name="Yu J."/>
        </authorList>
    </citation>
    <scope>NUCLEOTIDE SEQUENCE [LARGE SCALE GENOMIC DNA]</scope>
    <source>
        <strain evidence="4">Bin5.27</strain>
    </source>
</reference>